<gene>
    <name evidence="9" type="ORF">I4641_14885</name>
</gene>
<comment type="subcellular location">
    <subcellularLocation>
        <location evidence="1">Cell membrane</location>
        <topology evidence="1">Multi-pass membrane protein</topology>
    </subcellularLocation>
</comment>
<name>A0A964BRH1_9CYAN</name>
<dbReference type="Proteomes" id="UP000729733">
    <property type="component" value="Unassembled WGS sequence"/>
</dbReference>
<organism evidence="9 10">
    <name type="scientific">Waterburya agarophytonicola KI4</name>
    <dbReference type="NCBI Taxonomy" id="2874699"/>
    <lineage>
        <taxon>Bacteria</taxon>
        <taxon>Bacillati</taxon>
        <taxon>Cyanobacteriota</taxon>
        <taxon>Cyanophyceae</taxon>
        <taxon>Pleurocapsales</taxon>
        <taxon>Hyellaceae</taxon>
        <taxon>Waterburya</taxon>
        <taxon>Waterburya agarophytonicola</taxon>
    </lineage>
</organism>
<sequence>MLESIVNTINSLGYIGIALLMALENIIPPIPSELIMPLAGFTVTQGKMNFFLVVIAGTIGSVVGAIPWYFLGKFWGLKRTKRIAERYGKWLTLSGEDVEKARDWFDRRGYIATGIGRLVPGIRTYISLPAGISKMPLGPFLFYSTIGSVFWVSLLTGAGYIFGANYERVGIYLKPISIMVLISIISIAIYWIIKRKRKSSRNKKIL</sequence>
<evidence type="ECO:0000256" key="3">
    <source>
        <dbReference type="ARBA" id="ARBA00022475"/>
    </source>
</evidence>
<keyword evidence="5 7" id="KW-1133">Transmembrane helix</keyword>
<dbReference type="PANTHER" id="PTHR42709:SF6">
    <property type="entry name" value="UNDECAPRENYL PHOSPHATE TRANSPORTER A"/>
    <property type="match status" value="1"/>
</dbReference>
<dbReference type="InterPro" id="IPR032816">
    <property type="entry name" value="VTT_dom"/>
</dbReference>
<evidence type="ECO:0000256" key="1">
    <source>
        <dbReference type="ARBA" id="ARBA00004651"/>
    </source>
</evidence>
<evidence type="ECO:0000256" key="7">
    <source>
        <dbReference type="SAM" id="Phobius"/>
    </source>
</evidence>
<protein>
    <submittedName>
        <fullName evidence="9">DedA family protein</fullName>
    </submittedName>
</protein>
<feature type="transmembrane region" description="Helical" evidence="7">
    <location>
        <begin position="50"/>
        <end position="71"/>
    </location>
</feature>
<keyword evidence="4 7" id="KW-0812">Transmembrane</keyword>
<keyword evidence="3" id="KW-1003">Cell membrane</keyword>
<feature type="domain" description="VTT" evidence="8">
    <location>
        <begin position="30"/>
        <end position="160"/>
    </location>
</feature>
<feature type="transmembrane region" description="Helical" evidence="7">
    <location>
        <begin position="140"/>
        <end position="163"/>
    </location>
</feature>
<proteinExistence type="inferred from homology"/>
<evidence type="ECO:0000256" key="4">
    <source>
        <dbReference type="ARBA" id="ARBA00022692"/>
    </source>
</evidence>
<evidence type="ECO:0000259" key="8">
    <source>
        <dbReference type="Pfam" id="PF09335"/>
    </source>
</evidence>
<comment type="caution">
    <text evidence="9">The sequence shown here is derived from an EMBL/GenBank/DDBJ whole genome shotgun (WGS) entry which is preliminary data.</text>
</comment>
<evidence type="ECO:0000256" key="6">
    <source>
        <dbReference type="ARBA" id="ARBA00023136"/>
    </source>
</evidence>
<dbReference type="Pfam" id="PF09335">
    <property type="entry name" value="VTT_dom"/>
    <property type="match status" value="1"/>
</dbReference>
<feature type="transmembrane region" description="Helical" evidence="7">
    <location>
        <begin position="169"/>
        <end position="193"/>
    </location>
</feature>
<reference evidence="9" key="1">
    <citation type="journal article" date="2021" name="Antonie Van Leeuwenhoek">
        <title>Draft genome and description of Waterburya agarophytonicola gen. nov. sp. nov. (Pleurocapsales, Cyanobacteria): a seaweed symbiont.</title>
        <authorList>
            <person name="Bonthond G."/>
            <person name="Shalygin S."/>
            <person name="Bayer T."/>
            <person name="Weinberger F."/>
        </authorList>
    </citation>
    <scope>NUCLEOTIDE SEQUENCE</scope>
    <source>
        <strain evidence="9">KI4</strain>
    </source>
</reference>
<dbReference type="EMBL" id="JADWDC010000039">
    <property type="protein sequence ID" value="MCC0178264.1"/>
    <property type="molecule type" value="Genomic_DNA"/>
</dbReference>
<evidence type="ECO:0000313" key="9">
    <source>
        <dbReference type="EMBL" id="MCC0178264.1"/>
    </source>
</evidence>
<dbReference type="InterPro" id="IPR051311">
    <property type="entry name" value="DedA_domain"/>
</dbReference>
<evidence type="ECO:0000256" key="5">
    <source>
        <dbReference type="ARBA" id="ARBA00022989"/>
    </source>
</evidence>
<keyword evidence="10" id="KW-1185">Reference proteome</keyword>
<dbReference type="AlphaFoldDB" id="A0A964BRH1"/>
<feature type="transmembrane region" description="Helical" evidence="7">
    <location>
        <begin position="12"/>
        <end position="30"/>
    </location>
</feature>
<accession>A0A964BRH1</accession>
<keyword evidence="6 7" id="KW-0472">Membrane</keyword>
<dbReference type="RefSeq" id="WP_229641331.1">
    <property type="nucleotide sequence ID" value="NZ_JADWDC010000039.1"/>
</dbReference>
<dbReference type="GO" id="GO:0005886">
    <property type="term" value="C:plasma membrane"/>
    <property type="evidence" value="ECO:0007669"/>
    <property type="project" value="UniProtKB-SubCell"/>
</dbReference>
<evidence type="ECO:0000256" key="2">
    <source>
        <dbReference type="ARBA" id="ARBA00010792"/>
    </source>
</evidence>
<dbReference type="PANTHER" id="PTHR42709">
    <property type="entry name" value="ALKALINE PHOSPHATASE LIKE PROTEIN"/>
    <property type="match status" value="1"/>
</dbReference>
<evidence type="ECO:0000313" key="10">
    <source>
        <dbReference type="Proteomes" id="UP000729733"/>
    </source>
</evidence>
<comment type="similarity">
    <text evidence="2">Belongs to the DedA family.</text>
</comment>